<accession>A0A2K9ADA4</accession>
<sequence length="316" mass="36322">MKIVSAIEQKFFSWVDKRSPEQQEVHLRQRNIYILPTRYGWLMLMILILILVASTNYQNNMGFMAGFILLAIGMLSVFYTYRNVRGLKIRALKPQSVYVGQECSFPFEFNNPSESYRSSIGIGLSKKQVEYFDVESRAKAVFHIKIKANKRGLLKPQRFVCTSIFPFGIFQVWSWFKPNHVALIYPKPIECPQILAPQSHGQEEGAFAQKGSEDFHSLRDYQSGDPIKQVMWKAFARERGLLTKEFEELVGEQHLLTWESVSQYDKELAISYLTDAVIKAEQAGNLYGLELPKVRIEKGQGAEHLHQCLSALALME</sequence>
<dbReference type="RefSeq" id="WP_106647231.1">
    <property type="nucleotide sequence ID" value="NZ_BMGO01000001.1"/>
</dbReference>
<dbReference type="OrthoDB" id="5298497at2"/>
<evidence type="ECO:0000313" key="2">
    <source>
        <dbReference type="Proteomes" id="UP000232693"/>
    </source>
</evidence>
<keyword evidence="2" id="KW-1185">Reference proteome</keyword>
<dbReference type="AlphaFoldDB" id="A0A2K9ADA4"/>
<dbReference type="PANTHER" id="PTHR34351:SF1">
    <property type="entry name" value="SLR1927 PROTEIN"/>
    <property type="match status" value="1"/>
</dbReference>
<reference evidence="1 2" key="1">
    <citation type="submission" date="2017-12" db="EMBL/GenBank/DDBJ databases">
        <title>Kangiella profundi FT102 completed genome.</title>
        <authorList>
            <person name="Xu J."/>
            <person name="Wang J."/>
            <person name="Lu Y."/>
        </authorList>
    </citation>
    <scope>NUCLEOTIDE SEQUENCE [LARGE SCALE GENOMIC DNA]</scope>
    <source>
        <strain evidence="1 2">FT102</strain>
    </source>
</reference>
<dbReference type="EMBL" id="CP025120">
    <property type="protein sequence ID" value="AUD79417.1"/>
    <property type="molecule type" value="Genomic_DNA"/>
</dbReference>
<name>A0A2K9ADA4_9GAMM</name>
<gene>
    <name evidence="1" type="ORF">CW740_09260</name>
</gene>
<organism evidence="1 2">
    <name type="scientific">Kangiella profundi</name>
    <dbReference type="NCBI Taxonomy" id="1561924"/>
    <lineage>
        <taxon>Bacteria</taxon>
        <taxon>Pseudomonadati</taxon>
        <taxon>Pseudomonadota</taxon>
        <taxon>Gammaproteobacteria</taxon>
        <taxon>Kangiellales</taxon>
        <taxon>Kangiellaceae</taxon>
        <taxon>Kangiella</taxon>
    </lineage>
</organism>
<evidence type="ECO:0000313" key="1">
    <source>
        <dbReference type="EMBL" id="AUD79417.1"/>
    </source>
</evidence>
<dbReference type="KEGG" id="kpd:CW740_09260"/>
<dbReference type="Proteomes" id="UP000232693">
    <property type="component" value="Chromosome"/>
</dbReference>
<protein>
    <submittedName>
        <fullName evidence="1">Uncharacterized protein</fullName>
    </submittedName>
</protein>
<proteinExistence type="predicted"/>
<dbReference type="PANTHER" id="PTHR34351">
    <property type="entry name" value="SLR1927 PROTEIN-RELATED"/>
    <property type="match status" value="1"/>
</dbReference>